<evidence type="ECO:0000259" key="2">
    <source>
        <dbReference type="Pfam" id="PF20710"/>
    </source>
</evidence>
<feature type="compositionally biased region" description="Low complexity" evidence="1">
    <location>
        <begin position="144"/>
        <end position="154"/>
    </location>
</feature>
<feature type="compositionally biased region" description="Basic and acidic residues" evidence="1">
    <location>
        <begin position="26"/>
        <end position="39"/>
    </location>
</feature>
<dbReference type="AlphaFoldDB" id="A0AAD2GBQ2"/>
<dbReference type="Pfam" id="PF20710">
    <property type="entry name" value="DUF6824"/>
    <property type="match status" value="1"/>
</dbReference>
<feature type="compositionally biased region" description="Basic and acidic residues" evidence="1">
    <location>
        <begin position="9"/>
        <end position="19"/>
    </location>
</feature>
<evidence type="ECO:0000313" key="3">
    <source>
        <dbReference type="EMBL" id="CAJ1967795.1"/>
    </source>
</evidence>
<comment type="caution">
    <text evidence="3">The sequence shown here is derived from an EMBL/GenBank/DDBJ whole genome shotgun (WGS) entry which is preliminary data.</text>
</comment>
<protein>
    <recommendedName>
        <fullName evidence="2">DUF6824 domain-containing protein</fullName>
    </recommendedName>
</protein>
<keyword evidence="4" id="KW-1185">Reference proteome</keyword>
<name>A0AAD2GBQ2_9STRA</name>
<proteinExistence type="predicted"/>
<feature type="region of interest" description="Disordered" evidence="1">
    <location>
        <begin position="138"/>
        <end position="235"/>
    </location>
</feature>
<organism evidence="3 4">
    <name type="scientific">Cylindrotheca closterium</name>
    <dbReference type="NCBI Taxonomy" id="2856"/>
    <lineage>
        <taxon>Eukaryota</taxon>
        <taxon>Sar</taxon>
        <taxon>Stramenopiles</taxon>
        <taxon>Ochrophyta</taxon>
        <taxon>Bacillariophyta</taxon>
        <taxon>Bacillariophyceae</taxon>
        <taxon>Bacillariophycidae</taxon>
        <taxon>Bacillariales</taxon>
        <taxon>Bacillariaceae</taxon>
        <taxon>Cylindrotheca</taxon>
    </lineage>
</organism>
<feature type="compositionally biased region" description="Basic and acidic residues" evidence="1">
    <location>
        <begin position="226"/>
        <end position="235"/>
    </location>
</feature>
<evidence type="ECO:0000313" key="4">
    <source>
        <dbReference type="Proteomes" id="UP001295423"/>
    </source>
</evidence>
<accession>A0AAD2GBQ2</accession>
<feature type="region of interest" description="Disordered" evidence="1">
    <location>
        <begin position="1"/>
        <end position="39"/>
    </location>
</feature>
<dbReference type="Proteomes" id="UP001295423">
    <property type="component" value="Unassembled WGS sequence"/>
</dbReference>
<feature type="compositionally biased region" description="Polar residues" evidence="1">
    <location>
        <begin position="190"/>
        <end position="206"/>
    </location>
</feature>
<feature type="domain" description="DUF6824" evidence="2">
    <location>
        <begin position="50"/>
        <end position="137"/>
    </location>
</feature>
<reference evidence="3" key="1">
    <citation type="submission" date="2023-08" db="EMBL/GenBank/DDBJ databases">
        <authorList>
            <person name="Audoor S."/>
            <person name="Bilcke G."/>
        </authorList>
    </citation>
    <scope>NUCLEOTIDE SEQUENCE</scope>
</reference>
<dbReference type="EMBL" id="CAKOGP040002347">
    <property type="protein sequence ID" value="CAJ1967795.1"/>
    <property type="molecule type" value="Genomic_DNA"/>
</dbReference>
<dbReference type="InterPro" id="IPR049227">
    <property type="entry name" value="DUF6824"/>
</dbReference>
<evidence type="ECO:0000256" key="1">
    <source>
        <dbReference type="SAM" id="MobiDB-lite"/>
    </source>
</evidence>
<feature type="compositionally biased region" description="Low complexity" evidence="1">
    <location>
        <begin position="163"/>
        <end position="172"/>
    </location>
</feature>
<gene>
    <name evidence="3" type="ORF">CYCCA115_LOCUS22939</name>
</gene>
<sequence length="235" mass="25832">MILVMNRSTGEHDTVRGLFDETQPSEDEKAEKGPLEKEFLPSGFQPKEWDVICHNGKEPKSHVGNRRFKVIVQNYLSSYVKAKSRSLKSAVISDIISVIRSKSTHNGGFVRYDDVAKRWYEVGDKVARDKVGHSLREAMRATEPSSPSGSMSPSEAVAYVTGSSTSLEPSSSPIAGRSPSYSDIMLEPDQIQSSGSPNLESISGESHGNKEEETPVAMNLADWFEADSRTTMDDS</sequence>